<dbReference type="GO" id="GO:0016607">
    <property type="term" value="C:nuclear speck"/>
    <property type="evidence" value="ECO:0007669"/>
    <property type="project" value="UniProtKB-SubCell"/>
</dbReference>
<dbReference type="InterPro" id="IPR019775">
    <property type="entry name" value="WD40_repeat_CS"/>
</dbReference>
<dbReference type="EMBL" id="JADGJH010000447">
    <property type="protein sequence ID" value="KAJ3128856.1"/>
    <property type="molecule type" value="Genomic_DNA"/>
</dbReference>
<dbReference type="PROSITE" id="PS51886">
    <property type="entry name" value="TLDC"/>
    <property type="match status" value="1"/>
</dbReference>
<dbReference type="AlphaFoldDB" id="A0AAD5XI76"/>
<dbReference type="SUPFAM" id="SSF50978">
    <property type="entry name" value="WD40 repeat-like"/>
    <property type="match status" value="1"/>
</dbReference>
<evidence type="ECO:0000313" key="10">
    <source>
        <dbReference type="Proteomes" id="UP001211907"/>
    </source>
</evidence>
<dbReference type="PRINTS" id="PR00320">
    <property type="entry name" value="GPROTEINBRPT"/>
</dbReference>
<feature type="region of interest" description="Disordered" evidence="6">
    <location>
        <begin position="731"/>
        <end position="776"/>
    </location>
</feature>
<dbReference type="InterPro" id="IPR006595">
    <property type="entry name" value="CTLH_C"/>
</dbReference>
<evidence type="ECO:0000256" key="1">
    <source>
        <dbReference type="ARBA" id="ARBA00004324"/>
    </source>
</evidence>
<keyword evidence="9" id="KW-0418">Kinase</keyword>
<dbReference type="Proteomes" id="UP001211907">
    <property type="component" value="Unassembled WGS sequence"/>
</dbReference>
<keyword evidence="9" id="KW-0808">Transferase</keyword>
<evidence type="ECO:0000256" key="3">
    <source>
        <dbReference type="ARBA" id="ARBA00022737"/>
    </source>
</evidence>
<feature type="compositionally biased region" description="Low complexity" evidence="6">
    <location>
        <begin position="758"/>
        <end position="776"/>
    </location>
</feature>
<feature type="region of interest" description="Disordered" evidence="6">
    <location>
        <begin position="804"/>
        <end position="830"/>
    </location>
</feature>
<feature type="repeat" description="WD" evidence="5">
    <location>
        <begin position="420"/>
        <end position="461"/>
    </location>
</feature>
<proteinExistence type="predicted"/>
<evidence type="ECO:0000313" key="9">
    <source>
        <dbReference type="EMBL" id="KAJ3128856.1"/>
    </source>
</evidence>
<dbReference type="InterPro" id="IPR015943">
    <property type="entry name" value="WD40/YVTN_repeat-like_dom_sf"/>
</dbReference>
<evidence type="ECO:0000256" key="5">
    <source>
        <dbReference type="PROSITE-ProRule" id="PRU00221"/>
    </source>
</evidence>
<dbReference type="Pfam" id="PF17814">
    <property type="entry name" value="LisH_TPL"/>
    <property type="match status" value="1"/>
</dbReference>
<feature type="repeat" description="WD" evidence="5">
    <location>
        <begin position="294"/>
        <end position="326"/>
    </location>
</feature>
<dbReference type="PROSITE" id="PS50294">
    <property type="entry name" value="WD_REPEATS_REGION"/>
    <property type="match status" value="3"/>
</dbReference>
<dbReference type="InterPro" id="IPR045184">
    <property type="entry name" value="SMU1"/>
</dbReference>
<dbReference type="GO" id="GO:0016301">
    <property type="term" value="F:kinase activity"/>
    <property type="evidence" value="ECO:0007669"/>
    <property type="project" value="UniProtKB-KW"/>
</dbReference>
<gene>
    <name evidence="9" type="primary">SMU1</name>
    <name evidence="9" type="ORF">HK100_008949</name>
</gene>
<evidence type="ECO:0000256" key="4">
    <source>
        <dbReference type="ARBA" id="ARBA00026184"/>
    </source>
</evidence>
<feature type="compositionally biased region" description="Basic and acidic residues" evidence="6">
    <location>
        <begin position="610"/>
        <end position="629"/>
    </location>
</feature>
<sequence>MGKVEVEAADVIRLVQQFLKENNLLRTLHVLQVHFSYLCALFCALVRLPLVTLPNQHTKLQQTNKQTNKQTNQEESGVALNTVDSLELFAVDVAQGRWDAVLRAVAPLAIPQRKLFDLYEHIAIELIELREVHAARSLLRQTDVMQLMRDLFPERYLHLEHLLSSPVFDPRAAYPNATPREKRRAIIAQSLSAEISVAAPSRLLTLLGQSLKLQKSLALIPDLDDNNKANSNSSNLTSNIDVETPTESDSALNYDLFRGVIVPTSHDHSTFESDMPASVIYKSFKFPKKAHPESVAFSPDGQFFVTGAADGMIEVWSYLTAKLRRDLKYQLDENFMAMDSAVLCLAFSKDSELLASGSQDGFIKIWKILTGQCVRRFPTAHSQGVTSVSFSRDGNQVLSSSFDQTIRIHGMKNGKMLKEFRGHISFANDAMFSMDGHRVLSASSDGTVKIWDARTAECMATVTLHEGMSVTSGVHSATVQKIIQMPNNADAFVVCNKSAFVYVVNMRGQVVKYFRAGKNNDKDSSAAAGGSGVKDGSGSAARQDIVTACVSAKGEFLYTITEDGAMQWYSIEGDGVFPLNSIKMETNIHGGTSATVQEHGHEYKRKLEEHNKQHEQHQEQEHQQEHRANSDGSLLSDTQEEGTISHVLRSLLSAPLEDNSPYKYNPRDSDQQLQLQQLQQQHFLDSELIQPTLGPLQTRHEYPPPPEPIHIEMIQTKHSLIDLSQPWQFSKEQQHENHNQNQHTPAKQLPRQTHQENHSQQNNNSAPAHSPVVASSPPIDSLATAIASSIFGYTKSFFSALNNASSSSPPSNVSALSSSEDTPSLYASMSRHDPRAALELSSHSELHLLLPSLPPNSPIVLTSLIAEKLRLYLPPLYREASNWRLSYSLDYHGISLNTLYHNCESEVESGNPVLLVIQDSDGGIFGAFANEAFHVQHGYFGNGSSFLWKVGKPKTPIIDDTVADAVTPVTPALFNTLAVGDADSRFRRSSNNPDVLVFKATGANEYLILGESHMIALGGGEGHFGLWVDSDLYYGHSGPCQTFNNEQLSRRSEFTIQHLEIWAFDI</sequence>
<dbReference type="Pfam" id="PF00400">
    <property type="entry name" value="WD40"/>
    <property type="match status" value="4"/>
</dbReference>
<organism evidence="9 10">
    <name type="scientific">Physocladia obscura</name>
    <dbReference type="NCBI Taxonomy" id="109957"/>
    <lineage>
        <taxon>Eukaryota</taxon>
        <taxon>Fungi</taxon>
        <taxon>Fungi incertae sedis</taxon>
        <taxon>Chytridiomycota</taxon>
        <taxon>Chytridiomycota incertae sedis</taxon>
        <taxon>Chytridiomycetes</taxon>
        <taxon>Chytridiales</taxon>
        <taxon>Chytriomycetaceae</taxon>
        <taxon>Physocladia</taxon>
    </lineage>
</organism>
<feature type="compositionally biased region" description="Low complexity" evidence="6">
    <location>
        <begin position="804"/>
        <end position="819"/>
    </location>
</feature>
<feature type="repeat" description="WD" evidence="5">
    <location>
        <begin position="378"/>
        <end position="419"/>
    </location>
</feature>
<dbReference type="Pfam" id="PF07534">
    <property type="entry name" value="TLD"/>
    <property type="match status" value="1"/>
</dbReference>
<comment type="caution">
    <text evidence="9">The sequence shown here is derived from an EMBL/GenBank/DDBJ whole genome shotgun (WGS) entry which is preliminary data.</text>
</comment>
<dbReference type="Gene3D" id="2.130.10.10">
    <property type="entry name" value="YVTN repeat-like/Quinoprotein amine dehydrogenase"/>
    <property type="match status" value="1"/>
</dbReference>
<dbReference type="PROSITE" id="PS50082">
    <property type="entry name" value="WD_REPEATS_2"/>
    <property type="match status" value="4"/>
</dbReference>
<dbReference type="SMART" id="SM00320">
    <property type="entry name" value="WD40"/>
    <property type="match status" value="5"/>
</dbReference>
<name>A0AAD5XI76_9FUNG</name>
<keyword evidence="2 5" id="KW-0853">WD repeat</keyword>
<keyword evidence="3" id="KW-0677">Repeat</keyword>
<comment type="subcellular location">
    <subcellularLocation>
        <location evidence="1">Nucleus speckle</location>
    </subcellularLocation>
</comment>
<keyword evidence="10" id="KW-1185">Reference proteome</keyword>
<evidence type="ECO:0000256" key="6">
    <source>
        <dbReference type="SAM" id="MobiDB-lite"/>
    </source>
</evidence>
<evidence type="ECO:0000259" key="7">
    <source>
        <dbReference type="PROSITE" id="PS50897"/>
    </source>
</evidence>
<feature type="repeat" description="WD" evidence="5">
    <location>
        <begin position="335"/>
        <end position="376"/>
    </location>
</feature>
<accession>A0AAD5XI76</accession>
<feature type="domain" description="TLDc" evidence="8">
    <location>
        <begin position="859"/>
        <end position="1065"/>
    </location>
</feature>
<evidence type="ECO:0000259" key="8">
    <source>
        <dbReference type="PROSITE" id="PS51886"/>
    </source>
</evidence>
<dbReference type="InterPro" id="IPR054532">
    <property type="entry name" value="TPL_SMU1_LisH-like"/>
</dbReference>
<protein>
    <recommendedName>
        <fullName evidence="4">WD40 repeat-containing protein SMU1</fullName>
    </recommendedName>
</protein>
<dbReference type="SMART" id="SM00584">
    <property type="entry name" value="TLDc"/>
    <property type="match status" value="1"/>
</dbReference>
<dbReference type="CDD" id="cd00200">
    <property type="entry name" value="WD40"/>
    <property type="match status" value="1"/>
</dbReference>
<dbReference type="GO" id="GO:0000398">
    <property type="term" value="P:mRNA splicing, via spliceosome"/>
    <property type="evidence" value="ECO:0007669"/>
    <property type="project" value="InterPro"/>
</dbReference>
<reference evidence="9" key="1">
    <citation type="submission" date="2020-05" db="EMBL/GenBank/DDBJ databases">
        <title>Phylogenomic resolution of chytrid fungi.</title>
        <authorList>
            <person name="Stajich J.E."/>
            <person name="Amses K."/>
            <person name="Simmons R."/>
            <person name="Seto K."/>
            <person name="Myers J."/>
            <person name="Bonds A."/>
            <person name="Quandt C.A."/>
            <person name="Barry K."/>
            <person name="Liu P."/>
            <person name="Grigoriev I."/>
            <person name="Longcore J.E."/>
            <person name="James T.Y."/>
        </authorList>
    </citation>
    <scope>NUCLEOTIDE SEQUENCE</scope>
    <source>
        <strain evidence="9">JEL0513</strain>
    </source>
</reference>
<evidence type="ECO:0000256" key="2">
    <source>
        <dbReference type="ARBA" id="ARBA00022574"/>
    </source>
</evidence>
<dbReference type="PROSITE" id="PS50897">
    <property type="entry name" value="CTLH"/>
    <property type="match status" value="1"/>
</dbReference>
<dbReference type="InterPro" id="IPR001680">
    <property type="entry name" value="WD40_rpt"/>
</dbReference>
<dbReference type="PROSITE" id="PS00678">
    <property type="entry name" value="WD_REPEATS_1"/>
    <property type="match status" value="1"/>
</dbReference>
<dbReference type="InterPro" id="IPR020472">
    <property type="entry name" value="WD40_PAC1"/>
</dbReference>
<dbReference type="InterPro" id="IPR006571">
    <property type="entry name" value="TLDc_dom"/>
</dbReference>
<feature type="domain" description="CTLH" evidence="7">
    <location>
        <begin position="82"/>
        <end position="134"/>
    </location>
</feature>
<dbReference type="PANTHER" id="PTHR22848">
    <property type="entry name" value="WD40 REPEAT PROTEIN"/>
    <property type="match status" value="1"/>
</dbReference>
<feature type="region of interest" description="Disordered" evidence="6">
    <location>
        <begin position="610"/>
        <end position="636"/>
    </location>
</feature>
<dbReference type="InterPro" id="IPR036322">
    <property type="entry name" value="WD40_repeat_dom_sf"/>
</dbReference>